<protein>
    <recommendedName>
        <fullName evidence="2">Eukaryotic translation initiation factor 4H</fullName>
    </recommendedName>
</protein>
<dbReference type="SUPFAM" id="SSF54928">
    <property type="entry name" value="RNA-binding domain, RBD"/>
    <property type="match status" value="1"/>
</dbReference>
<dbReference type="Gene3D" id="3.30.70.330">
    <property type="match status" value="1"/>
</dbReference>
<evidence type="ECO:0000256" key="12">
    <source>
        <dbReference type="SAM" id="MobiDB-lite"/>
    </source>
</evidence>
<evidence type="ECO:0000256" key="11">
    <source>
        <dbReference type="PROSITE-ProRule" id="PRU00176"/>
    </source>
</evidence>
<organism evidence="14 15">
    <name type="scientific">Elysia chlorotica</name>
    <name type="common">Eastern emerald elysia</name>
    <name type="synonym">Sea slug</name>
    <dbReference type="NCBI Taxonomy" id="188477"/>
    <lineage>
        <taxon>Eukaryota</taxon>
        <taxon>Metazoa</taxon>
        <taxon>Spiralia</taxon>
        <taxon>Lophotrochozoa</taxon>
        <taxon>Mollusca</taxon>
        <taxon>Gastropoda</taxon>
        <taxon>Heterobranchia</taxon>
        <taxon>Euthyneura</taxon>
        <taxon>Panpulmonata</taxon>
        <taxon>Sacoglossa</taxon>
        <taxon>Placobranchoidea</taxon>
        <taxon>Plakobranchidae</taxon>
        <taxon>Elysia</taxon>
    </lineage>
</organism>
<sequence>MADYDDREYGRSRPRGDFNGDYDRGYNDRGGNSYGGGRSNYGGDRGNYGGDRYGNDRGSYDNRRQGGGGGYNRDSRPTEIPTEPPYIIYIGNLPFGIVQGDLETIFKDLNVKSVRLVHDRESGRFKGFCYVEFDDVDSLKEALSFDNALFEERNIKVAVASGKKDRNQGGRGGRGGGGGGRGGWQDRGGDRGGFTDRGPPRRDDRDGYRGGGSRGGGGGSFGGFNDRGGGGGGYSRDREYGGGGAPPPRRRDGGSEEFREASPDSLAQRPRLNLKPRTVKAPPNAPAETSRNESIFGKGKPREKRPEDDLVPAATNDRSRNTSESSAH</sequence>
<feature type="compositionally biased region" description="Gly residues" evidence="12">
    <location>
        <begin position="169"/>
        <end position="186"/>
    </location>
</feature>
<keyword evidence="5" id="KW-0396">Initiation factor</keyword>
<dbReference type="InterPro" id="IPR035979">
    <property type="entry name" value="RBD_domain_sf"/>
</dbReference>
<dbReference type="FunFam" id="3.30.70.330:FF:000414">
    <property type="entry name" value="Eukaryotic translation initiation factor 4H"/>
    <property type="match status" value="1"/>
</dbReference>
<dbReference type="GO" id="GO:0003723">
    <property type="term" value="F:RNA binding"/>
    <property type="evidence" value="ECO:0007669"/>
    <property type="project" value="UniProtKB-UniRule"/>
</dbReference>
<dbReference type="CDD" id="cd12401">
    <property type="entry name" value="RRM_eIF4H"/>
    <property type="match status" value="1"/>
</dbReference>
<dbReference type="InterPro" id="IPR012677">
    <property type="entry name" value="Nucleotide-bd_a/b_plait_sf"/>
</dbReference>
<evidence type="ECO:0000256" key="10">
    <source>
        <dbReference type="ARBA" id="ARBA00025462"/>
    </source>
</evidence>
<dbReference type="PANTHER" id="PTHR23236:SF11">
    <property type="entry name" value="EUKARYOTIC TRANSLATION INITIATION FACTOR 4H"/>
    <property type="match status" value="1"/>
</dbReference>
<feature type="compositionally biased region" description="Basic and acidic residues" evidence="12">
    <location>
        <begin position="317"/>
        <end position="328"/>
    </location>
</feature>
<gene>
    <name evidence="14" type="ORF">EGW08_002454</name>
</gene>
<comment type="function">
    <text evidence="10">Stimulates the RNA helicase activity of EIF4A in the translation initiation complex. Binds weakly mRNA.</text>
</comment>
<dbReference type="AlphaFoldDB" id="A0A3S1AEG8"/>
<feature type="compositionally biased region" description="Basic and acidic residues" evidence="12">
    <location>
        <begin position="187"/>
        <end position="208"/>
    </location>
</feature>
<dbReference type="GO" id="GO:0048471">
    <property type="term" value="C:perinuclear region of cytoplasm"/>
    <property type="evidence" value="ECO:0007669"/>
    <property type="project" value="UniProtKB-SubCell"/>
</dbReference>
<dbReference type="PANTHER" id="PTHR23236">
    <property type="entry name" value="EUKARYOTIC TRANSLATION INITIATION FACTOR 4B/4H"/>
    <property type="match status" value="1"/>
</dbReference>
<name>A0A3S1AEG8_ELYCH</name>
<evidence type="ECO:0000256" key="9">
    <source>
        <dbReference type="ARBA" id="ARBA00022990"/>
    </source>
</evidence>
<dbReference type="GO" id="GO:0003743">
    <property type="term" value="F:translation initiation factor activity"/>
    <property type="evidence" value="ECO:0007669"/>
    <property type="project" value="UniProtKB-KW"/>
</dbReference>
<feature type="compositionally biased region" description="Basic and acidic residues" evidence="12">
    <location>
        <begin position="53"/>
        <end position="64"/>
    </location>
</feature>
<evidence type="ECO:0000256" key="2">
    <source>
        <dbReference type="ARBA" id="ARBA00013856"/>
    </source>
</evidence>
<dbReference type="OrthoDB" id="48651at2759"/>
<keyword evidence="8" id="KW-0648">Protein biosynthesis</keyword>
<proteinExistence type="predicted"/>
<feature type="compositionally biased region" description="Basic and acidic residues" evidence="12">
    <location>
        <begin position="7"/>
        <end position="27"/>
    </location>
</feature>
<accession>A0A3S1AEG8</accession>
<dbReference type="SMART" id="SM00360">
    <property type="entry name" value="RRM"/>
    <property type="match status" value="1"/>
</dbReference>
<evidence type="ECO:0000256" key="4">
    <source>
        <dbReference type="ARBA" id="ARBA00022490"/>
    </source>
</evidence>
<dbReference type="STRING" id="188477.A0A3S1AEG8"/>
<feature type="compositionally biased region" description="Gly residues" evidence="12">
    <location>
        <begin position="32"/>
        <end position="52"/>
    </location>
</feature>
<evidence type="ECO:0000256" key="7">
    <source>
        <dbReference type="ARBA" id="ARBA00022884"/>
    </source>
</evidence>
<dbReference type="PROSITE" id="PS50102">
    <property type="entry name" value="RRM"/>
    <property type="match status" value="1"/>
</dbReference>
<keyword evidence="6" id="KW-0597">Phosphoprotein</keyword>
<evidence type="ECO:0000256" key="8">
    <source>
        <dbReference type="ARBA" id="ARBA00022917"/>
    </source>
</evidence>
<dbReference type="Pfam" id="PF00076">
    <property type="entry name" value="RRM_1"/>
    <property type="match status" value="1"/>
</dbReference>
<feature type="compositionally biased region" description="Basic and acidic residues" evidence="12">
    <location>
        <begin position="249"/>
        <end position="262"/>
    </location>
</feature>
<evidence type="ECO:0000259" key="13">
    <source>
        <dbReference type="PROSITE" id="PS50102"/>
    </source>
</evidence>
<feature type="region of interest" description="Disordered" evidence="12">
    <location>
        <begin position="161"/>
        <end position="328"/>
    </location>
</feature>
<keyword evidence="9" id="KW-0007">Acetylation</keyword>
<comment type="caution">
    <text evidence="14">The sequence shown here is derived from an EMBL/GenBank/DDBJ whole genome shotgun (WGS) entry which is preliminary data.</text>
</comment>
<evidence type="ECO:0000313" key="14">
    <source>
        <dbReference type="EMBL" id="RUS89751.1"/>
    </source>
</evidence>
<keyword evidence="15" id="KW-1185">Reference proteome</keyword>
<feature type="compositionally biased region" description="Gly residues" evidence="12">
    <location>
        <begin position="209"/>
        <end position="234"/>
    </location>
</feature>
<evidence type="ECO:0000256" key="6">
    <source>
        <dbReference type="ARBA" id="ARBA00022553"/>
    </source>
</evidence>
<evidence type="ECO:0000256" key="1">
    <source>
        <dbReference type="ARBA" id="ARBA00004556"/>
    </source>
</evidence>
<dbReference type="EMBL" id="RQTK01000048">
    <property type="protein sequence ID" value="RUS89751.1"/>
    <property type="molecule type" value="Genomic_DNA"/>
</dbReference>
<evidence type="ECO:0000256" key="5">
    <source>
        <dbReference type="ARBA" id="ARBA00022540"/>
    </source>
</evidence>
<reference evidence="14 15" key="1">
    <citation type="submission" date="2019-01" db="EMBL/GenBank/DDBJ databases">
        <title>A draft genome assembly of the solar-powered sea slug Elysia chlorotica.</title>
        <authorList>
            <person name="Cai H."/>
            <person name="Li Q."/>
            <person name="Fang X."/>
            <person name="Li J."/>
            <person name="Curtis N.E."/>
            <person name="Altenburger A."/>
            <person name="Shibata T."/>
            <person name="Feng M."/>
            <person name="Maeda T."/>
            <person name="Schwartz J.A."/>
            <person name="Shigenobu S."/>
            <person name="Lundholm N."/>
            <person name="Nishiyama T."/>
            <person name="Yang H."/>
            <person name="Hasebe M."/>
            <person name="Li S."/>
            <person name="Pierce S.K."/>
            <person name="Wang J."/>
        </authorList>
    </citation>
    <scope>NUCLEOTIDE SEQUENCE [LARGE SCALE GENOMIC DNA]</scope>
    <source>
        <strain evidence="14">EC2010</strain>
        <tissue evidence="14">Whole organism of an adult</tissue>
    </source>
</reference>
<dbReference type="InterPro" id="IPR000504">
    <property type="entry name" value="RRM_dom"/>
</dbReference>
<evidence type="ECO:0000313" key="15">
    <source>
        <dbReference type="Proteomes" id="UP000271974"/>
    </source>
</evidence>
<feature type="region of interest" description="Disordered" evidence="12">
    <location>
        <begin position="1"/>
        <end position="79"/>
    </location>
</feature>
<keyword evidence="7 11" id="KW-0694">RNA-binding</keyword>
<feature type="domain" description="RRM" evidence="13">
    <location>
        <begin position="86"/>
        <end position="162"/>
    </location>
</feature>
<keyword evidence="3" id="KW-0488">Methylation</keyword>
<dbReference type="Proteomes" id="UP000271974">
    <property type="component" value="Unassembled WGS sequence"/>
</dbReference>
<keyword evidence="4" id="KW-0963">Cytoplasm</keyword>
<comment type="subcellular location">
    <subcellularLocation>
        <location evidence="1">Cytoplasm</location>
        <location evidence="1">Perinuclear region</location>
    </subcellularLocation>
</comment>
<evidence type="ECO:0000256" key="3">
    <source>
        <dbReference type="ARBA" id="ARBA00022481"/>
    </source>
</evidence>
<dbReference type="InterPro" id="IPR034229">
    <property type="entry name" value="eIF4H_RRM"/>
</dbReference>